<sequence length="139" mass="15545">MQICRAEDGQIYQVNTTLYDIAKLVSISSPVYIVGCTMSYPSSLRPYLSSLTSIDPAAMIMFLSDGQQLREDNLRELSGVQDQTIFVFNRDYLDLETEEVMELLSVKEGEGLIPSGSIEVDSVSSLHASQILEDQVQWQ</sequence>
<evidence type="ECO:0000313" key="2">
    <source>
        <dbReference type="Proteomes" id="UP000789525"/>
    </source>
</evidence>
<dbReference type="EMBL" id="CAJVPT010022419">
    <property type="protein sequence ID" value="CAG8659897.1"/>
    <property type="molecule type" value="Genomic_DNA"/>
</dbReference>
<reference evidence="1" key="1">
    <citation type="submission" date="2021-06" db="EMBL/GenBank/DDBJ databases">
        <authorList>
            <person name="Kallberg Y."/>
            <person name="Tangrot J."/>
            <person name="Rosling A."/>
        </authorList>
    </citation>
    <scope>NUCLEOTIDE SEQUENCE</scope>
    <source>
        <strain evidence="1">CL356</strain>
    </source>
</reference>
<name>A0ACA9NJZ4_9GLOM</name>
<gene>
    <name evidence="1" type="ORF">ACOLOM_LOCUS8550</name>
</gene>
<feature type="non-terminal residue" evidence="1">
    <location>
        <position position="139"/>
    </location>
</feature>
<evidence type="ECO:0000313" key="1">
    <source>
        <dbReference type="EMBL" id="CAG8659897.1"/>
    </source>
</evidence>
<keyword evidence="2" id="KW-1185">Reference proteome</keyword>
<comment type="caution">
    <text evidence="1">The sequence shown here is derived from an EMBL/GenBank/DDBJ whole genome shotgun (WGS) entry which is preliminary data.</text>
</comment>
<organism evidence="1 2">
    <name type="scientific">Acaulospora colombiana</name>
    <dbReference type="NCBI Taxonomy" id="27376"/>
    <lineage>
        <taxon>Eukaryota</taxon>
        <taxon>Fungi</taxon>
        <taxon>Fungi incertae sedis</taxon>
        <taxon>Mucoromycota</taxon>
        <taxon>Glomeromycotina</taxon>
        <taxon>Glomeromycetes</taxon>
        <taxon>Diversisporales</taxon>
        <taxon>Acaulosporaceae</taxon>
        <taxon>Acaulospora</taxon>
    </lineage>
</organism>
<dbReference type="Proteomes" id="UP000789525">
    <property type="component" value="Unassembled WGS sequence"/>
</dbReference>
<proteinExistence type="predicted"/>
<protein>
    <submittedName>
        <fullName evidence="1">1662_t:CDS:1</fullName>
    </submittedName>
</protein>
<accession>A0ACA9NJZ4</accession>